<protein>
    <recommendedName>
        <fullName evidence="1">Grh/CP2 DB domain-containing protein</fullName>
    </recommendedName>
</protein>
<dbReference type="Proteomes" id="UP000091918">
    <property type="component" value="Unassembled WGS sequence"/>
</dbReference>
<name>A0A1B7NU92_9EURO</name>
<dbReference type="PROSITE" id="PS51968">
    <property type="entry name" value="GRH_CP2_DB"/>
    <property type="match status" value="1"/>
</dbReference>
<dbReference type="Pfam" id="PF04516">
    <property type="entry name" value="CP2"/>
    <property type="match status" value="1"/>
</dbReference>
<dbReference type="OrthoDB" id="7680836at2759"/>
<proteinExistence type="predicted"/>
<evidence type="ECO:0000313" key="2">
    <source>
        <dbReference type="EMBL" id="OAX80344.1"/>
    </source>
</evidence>
<gene>
    <name evidence="2" type="ORF">ACJ72_05326</name>
</gene>
<evidence type="ECO:0000313" key="3">
    <source>
        <dbReference type="Proteomes" id="UP000091918"/>
    </source>
</evidence>
<dbReference type="EMBL" id="LGUA01000728">
    <property type="protein sequence ID" value="OAX80344.1"/>
    <property type="molecule type" value="Genomic_DNA"/>
</dbReference>
<organism evidence="2 3">
    <name type="scientific">Emergomyces africanus</name>
    <dbReference type="NCBI Taxonomy" id="1955775"/>
    <lineage>
        <taxon>Eukaryota</taxon>
        <taxon>Fungi</taxon>
        <taxon>Dikarya</taxon>
        <taxon>Ascomycota</taxon>
        <taxon>Pezizomycotina</taxon>
        <taxon>Eurotiomycetes</taxon>
        <taxon>Eurotiomycetidae</taxon>
        <taxon>Onygenales</taxon>
        <taxon>Ajellomycetaceae</taxon>
        <taxon>Emergomyces</taxon>
    </lineage>
</organism>
<reference evidence="2 3" key="1">
    <citation type="submission" date="2015-07" db="EMBL/GenBank/DDBJ databases">
        <title>Emmonsia species relationships and genome sequence.</title>
        <authorList>
            <person name="Cuomo C.A."/>
            <person name="Schwartz I.S."/>
            <person name="Kenyon C."/>
            <person name="de Hoog G.S."/>
            <person name="Govender N.P."/>
            <person name="Botha A."/>
            <person name="Moreno L."/>
            <person name="de Vries M."/>
            <person name="Munoz J.F."/>
            <person name="Stielow J.B."/>
        </authorList>
    </citation>
    <scope>NUCLEOTIDE SEQUENCE [LARGE SCALE GENOMIC DNA]</scope>
    <source>
        <strain evidence="2 3">CBS 136260</strain>
    </source>
</reference>
<dbReference type="InterPro" id="IPR007604">
    <property type="entry name" value="CP2"/>
</dbReference>
<evidence type="ECO:0000259" key="1">
    <source>
        <dbReference type="PROSITE" id="PS51968"/>
    </source>
</evidence>
<dbReference type="AlphaFoldDB" id="A0A1B7NU92"/>
<accession>A0A1B7NU92</accession>
<feature type="domain" description="Grh/CP2 DB" evidence="1">
    <location>
        <begin position="1"/>
        <end position="208"/>
    </location>
</feature>
<sequence length="321" mass="36612">MYSTFTLDKGSAKTHIILEMTRASRITLCSQIDAQLKVTSSHAPSSHQNTDHGKGQAYTMSILDTAPMTSGAQPLKYRTFIRVSFEDDERRSNFHSKGVKGIPVRLCAKTEIISTSHRGPPLEDRPEVCYCKIKLFQHHVAGLKFFNDVAHVKKIIDKLKQQISQSRFRSGFEEDLQTYTAMLSSTRPFSALNLKGDAQDDSDLFPVHLGITDDGFSHTIWECVTHDLNIGFITDPLAEVFCHQPGDFNADEFYFLEAEASSAFKAANSRMRVREQLRFCENQQKETAWREWSRLRYPILAWDRLDGRLIQFHSSPAPHPR</sequence>
<dbReference type="STRING" id="1658172.A0A1B7NU92"/>
<comment type="caution">
    <text evidence="2">The sequence shown here is derived from an EMBL/GenBank/DDBJ whole genome shotgun (WGS) entry which is preliminary data.</text>
</comment>
<keyword evidence="3" id="KW-1185">Reference proteome</keyword>